<keyword evidence="2" id="KW-1185">Reference proteome</keyword>
<dbReference type="SUPFAM" id="SSF158430">
    <property type="entry name" value="Bacillus cereus metalloprotein-like"/>
    <property type="match status" value="2"/>
</dbReference>
<evidence type="ECO:0000313" key="1">
    <source>
        <dbReference type="EMBL" id="MDP5276430.1"/>
    </source>
</evidence>
<accession>A0ABT9J457</accession>
<dbReference type="RefSeq" id="WP_305993734.1">
    <property type="nucleotide sequence ID" value="NZ_JAVAMP010000014.1"/>
</dbReference>
<evidence type="ECO:0000313" key="2">
    <source>
        <dbReference type="Proteomes" id="UP001231941"/>
    </source>
</evidence>
<organism evidence="1 2">
    <name type="scientific">Chengkuizengella axinellae</name>
    <dbReference type="NCBI Taxonomy" id="3064388"/>
    <lineage>
        <taxon>Bacteria</taxon>
        <taxon>Bacillati</taxon>
        <taxon>Bacillota</taxon>
        <taxon>Bacilli</taxon>
        <taxon>Bacillales</taxon>
        <taxon>Paenibacillaceae</taxon>
        <taxon>Chengkuizengella</taxon>
    </lineage>
</organism>
<proteinExistence type="predicted"/>
<dbReference type="Proteomes" id="UP001231941">
    <property type="component" value="Unassembled WGS sequence"/>
</dbReference>
<dbReference type="Gene3D" id="1.20.1260.120">
    <property type="entry name" value="Protein of unknown function DUF2935"/>
    <property type="match status" value="1"/>
</dbReference>
<gene>
    <name evidence="1" type="ORF">Q5Y73_20250</name>
</gene>
<dbReference type="InterPro" id="IPR021328">
    <property type="entry name" value="CotB-like"/>
</dbReference>
<protein>
    <submittedName>
        <fullName evidence="1">DUF2935 domain-containing protein</fullName>
    </submittedName>
</protein>
<reference evidence="1 2" key="1">
    <citation type="submission" date="2023-08" db="EMBL/GenBank/DDBJ databases">
        <authorList>
            <person name="Park J.-S."/>
        </authorList>
    </citation>
    <scope>NUCLEOTIDE SEQUENCE [LARGE SCALE GENOMIC DNA]</scope>
    <source>
        <strain evidence="1 2">2205SS18-9</strain>
    </source>
</reference>
<dbReference type="EMBL" id="JAVAMP010000014">
    <property type="protein sequence ID" value="MDP5276430.1"/>
    <property type="molecule type" value="Genomic_DNA"/>
</dbReference>
<sequence length="279" mass="32864">MNNHFEVTAWEEHQFWLEILEDHAHFIHDFLSPSEEKWIGIANQYITSFRALRSKLNSIDPKHSFSSIEMRRFSTEVYPVAEGFYKFEGHLQHLRLQNKVNLNMWPSYLNGTLSENREYLRILSFSVRGQIPTPLPLVDLLDLWLEDHLGHAQLFIDIMDPSEIFLIQQAEKSIQEFRAHMVKNRQIKGYLIFTAPGFPVQTAFAKDVSKSVISLFELVEKLVEKYKGTEVLNRSTLRFIEHHFPESCYFLRKLAFYNPDIYQIPNCPLTKPSFPIENE</sequence>
<comment type="caution">
    <text evidence="1">The sequence shown here is derived from an EMBL/GenBank/DDBJ whole genome shotgun (WGS) entry which is preliminary data.</text>
</comment>
<dbReference type="Pfam" id="PF11155">
    <property type="entry name" value="DUF2935"/>
    <property type="match status" value="2"/>
</dbReference>
<name>A0ABT9J457_9BACL</name>